<evidence type="ECO:0000313" key="13">
    <source>
        <dbReference type="EMBL" id="CAG5083453.1"/>
    </source>
</evidence>
<keyword evidence="5" id="KW-0136">Cellulose degradation</keyword>
<feature type="compositionally biased region" description="Polar residues" evidence="11">
    <location>
        <begin position="529"/>
        <end position="544"/>
    </location>
</feature>
<evidence type="ECO:0000256" key="11">
    <source>
        <dbReference type="SAM" id="MobiDB-lite"/>
    </source>
</evidence>
<dbReference type="InterPro" id="IPR012341">
    <property type="entry name" value="6hp_glycosidase-like_sf"/>
</dbReference>
<protein>
    <recommendedName>
        <fullName evidence="3">cellulase</fullName>
        <ecNumber evidence="3">3.2.1.4</ecNumber>
    </recommendedName>
</protein>
<dbReference type="SUPFAM" id="SSF57610">
    <property type="entry name" value="Thyroglobulin type-1 domain"/>
    <property type="match status" value="1"/>
</dbReference>
<comment type="catalytic activity">
    <reaction evidence="1">
        <text>Endohydrolysis of (1-&gt;4)-beta-D-glucosidic linkages in cellulose, lichenin and cereal beta-D-glucans.</text>
        <dbReference type="EC" id="3.2.1.4"/>
    </reaction>
</comment>
<keyword evidence="14" id="KW-1185">Reference proteome</keyword>
<dbReference type="Gene3D" id="1.50.10.10">
    <property type="match status" value="2"/>
</dbReference>
<dbReference type="Gene3D" id="4.10.800.10">
    <property type="entry name" value="Thyroglobulin type-1"/>
    <property type="match status" value="1"/>
</dbReference>
<dbReference type="InterPro" id="IPR000716">
    <property type="entry name" value="Thyroglobulin_1"/>
</dbReference>
<keyword evidence="9" id="KW-0624">Polysaccharide degradation</keyword>
<feature type="disulfide bond" evidence="10">
    <location>
        <begin position="457"/>
        <end position="464"/>
    </location>
</feature>
<comment type="similarity">
    <text evidence="2">Belongs to the glycosyl hydrolase 9 (cellulase E) family.</text>
</comment>
<evidence type="ECO:0000256" key="5">
    <source>
        <dbReference type="ARBA" id="ARBA00023001"/>
    </source>
</evidence>
<feature type="compositionally biased region" description="Polar residues" evidence="11">
    <location>
        <begin position="16"/>
        <end position="41"/>
    </location>
</feature>
<dbReference type="SUPFAM" id="SSF48208">
    <property type="entry name" value="Six-hairpin glycosidases"/>
    <property type="match status" value="1"/>
</dbReference>
<dbReference type="PROSITE" id="PS51162">
    <property type="entry name" value="THYROGLOBULIN_1_2"/>
    <property type="match status" value="1"/>
</dbReference>
<evidence type="ECO:0000256" key="10">
    <source>
        <dbReference type="PROSITE-ProRule" id="PRU00500"/>
    </source>
</evidence>
<evidence type="ECO:0000256" key="7">
    <source>
        <dbReference type="ARBA" id="ARBA00023277"/>
    </source>
</evidence>
<reference evidence="13 14" key="1">
    <citation type="submission" date="2021-04" db="EMBL/GenBank/DDBJ databases">
        <authorList>
            <person name="Bliznina A."/>
        </authorList>
    </citation>
    <scope>NUCLEOTIDE SEQUENCE [LARGE SCALE GENOMIC DNA]</scope>
</reference>
<dbReference type="PANTHER" id="PTHR22298">
    <property type="entry name" value="ENDO-1,4-BETA-GLUCANASE"/>
    <property type="match status" value="1"/>
</dbReference>
<feature type="region of interest" description="Disordered" evidence="11">
    <location>
        <begin position="269"/>
        <end position="294"/>
    </location>
</feature>
<accession>A0ABN7RR74</accession>
<dbReference type="Pfam" id="PF00759">
    <property type="entry name" value="Glyco_hydro_9"/>
    <property type="match status" value="2"/>
</dbReference>
<evidence type="ECO:0000256" key="6">
    <source>
        <dbReference type="ARBA" id="ARBA00023157"/>
    </source>
</evidence>
<evidence type="ECO:0000313" key="14">
    <source>
        <dbReference type="Proteomes" id="UP001158576"/>
    </source>
</evidence>
<dbReference type="InterPro" id="IPR008928">
    <property type="entry name" value="6-hairpin_glycosidase_sf"/>
</dbReference>
<evidence type="ECO:0000256" key="3">
    <source>
        <dbReference type="ARBA" id="ARBA00012601"/>
    </source>
</evidence>
<dbReference type="CDD" id="cd00191">
    <property type="entry name" value="TY"/>
    <property type="match status" value="1"/>
</dbReference>
<evidence type="ECO:0000256" key="2">
    <source>
        <dbReference type="ARBA" id="ARBA00007072"/>
    </source>
</evidence>
<evidence type="ECO:0000256" key="9">
    <source>
        <dbReference type="ARBA" id="ARBA00023326"/>
    </source>
</evidence>
<feature type="region of interest" description="Disordered" evidence="11">
    <location>
        <begin position="1"/>
        <end position="58"/>
    </location>
</feature>
<keyword evidence="7" id="KW-0119">Carbohydrate metabolism</keyword>
<comment type="caution">
    <text evidence="10">Lacks conserved residue(s) required for the propagation of feature annotation.</text>
</comment>
<dbReference type="EMBL" id="OU015568">
    <property type="protein sequence ID" value="CAG5083453.1"/>
    <property type="molecule type" value="Genomic_DNA"/>
</dbReference>
<gene>
    <name evidence="13" type="ORF">OKIOD_LOCUS1939</name>
</gene>
<dbReference type="InterPro" id="IPR001701">
    <property type="entry name" value="Glyco_hydro_9"/>
</dbReference>
<dbReference type="InterPro" id="IPR036857">
    <property type="entry name" value="Thyroglobulin_1_sf"/>
</dbReference>
<evidence type="ECO:0000259" key="12">
    <source>
        <dbReference type="PROSITE" id="PS51162"/>
    </source>
</evidence>
<sequence length="968" mass="108553">MAEARNSDTFLERYSSGPQQTAGFSSNGNGERSLLNYQNSYRSDDVRSGMVSQSRGEVRIEKPPEVRTTGNPFNAEVSDQWEGETEGALFHAMGEKDRQEFKNKNPDKYVDLDGDGVLEFDPDMPDYPNYKFFTETRWESDTDGGYIGILYVPVTRDVDGWSMTLKFSMPISKLENWEYEPTVQSPSDGVTAMLHNNHWNGVRLQGTMMRMRIMVEFDRTPGMPPGMIPQPAVALLGTIWYPDGSNANYDEGISRNIVSYNEGFSNLPKPEGASSVKSYTDPVNDRKQQADSQAESIKWNNAAMFKDNYRSQLSWLDSSLFGRDPTEAPQPKTTADPYANLSSNLIKGMSEGGNNINFSGNLAGVSGVFNSRAQQTLNEINQRLKLLEESTQTEIIMNSFGEVRTTRPTTTTTTVPTTKRTFTKCEKRSIAEKMRCKTPSCFRHACLENGDFSPSQCWPKMNLCWCVTIDGLKLSTTIRRMFKFDSSSCQLTYDPTGIGSSRAQSVLSSEGYYKSYDAHGSPEHPTPSHVVSETSSDTQVQVTEAPTPRPTVKFERYSCHDWTSIIKLSSLFYFSQMSGKGIGCKSKSAVKLPIDHPVRWRLSAHENDGRPCGVDLSGGFYDSGDFMKYTFPLAWTMTMLSWGAIEHRSTLESVGRWADLSKIITHGAEYLLKTNPSPREVYAIVGDPEIDHQYWGRPQDQNSVRPCLKVTQWTHGTDLAAEVADYYPSNDYTDELAWGALWLYKASKTEIDKIKYMNRAKSAYSVFQLDKRVDSFNWDQKHAGVQLLMAELNPDNAKYKADISTFCDYNMPTGGAKYTPGGLLFIEKWGVLRHALNIAYICLRAGTLMGMDSIRQSNYRKFAMSQLDYILGGQGRSFLVGYGKNFPDRPHHRAASCSLIGPCSWEAYRNDRPNPQVLLGALVGGPDENDIFVNNRTDFVRNEVALDYNAGITSIAALMLDLERGNVG</sequence>
<dbReference type="Proteomes" id="UP001158576">
    <property type="component" value="Chromosome PAR"/>
</dbReference>
<name>A0ABN7RR74_OIKDI</name>
<dbReference type="EC" id="3.2.1.4" evidence="3"/>
<evidence type="ECO:0000256" key="4">
    <source>
        <dbReference type="ARBA" id="ARBA00022801"/>
    </source>
</evidence>
<evidence type="ECO:0000256" key="1">
    <source>
        <dbReference type="ARBA" id="ARBA00000966"/>
    </source>
</evidence>
<organism evidence="13 14">
    <name type="scientific">Oikopleura dioica</name>
    <name type="common">Tunicate</name>
    <dbReference type="NCBI Taxonomy" id="34765"/>
    <lineage>
        <taxon>Eukaryota</taxon>
        <taxon>Metazoa</taxon>
        <taxon>Chordata</taxon>
        <taxon>Tunicata</taxon>
        <taxon>Appendicularia</taxon>
        <taxon>Copelata</taxon>
        <taxon>Oikopleuridae</taxon>
        <taxon>Oikopleura</taxon>
    </lineage>
</organism>
<keyword evidence="4" id="KW-0378">Hydrolase</keyword>
<dbReference type="Pfam" id="PF00086">
    <property type="entry name" value="Thyroglobulin_1"/>
    <property type="match status" value="1"/>
</dbReference>
<feature type="region of interest" description="Disordered" evidence="11">
    <location>
        <begin position="518"/>
        <end position="546"/>
    </location>
</feature>
<proteinExistence type="inferred from homology"/>
<keyword evidence="6 10" id="KW-1015">Disulfide bond</keyword>
<keyword evidence="8" id="KW-0326">Glycosidase</keyword>
<evidence type="ECO:0000256" key="8">
    <source>
        <dbReference type="ARBA" id="ARBA00023295"/>
    </source>
</evidence>
<feature type="domain" description="Thyroglobulin type-1" evidence="12">
    <location>
        <begin position="433"/>
        <end position="489"/>
    </location>
</feature>